<dbReference type="SMART" id="SM00022">
    <property type="entry name" value="PLAc"/>
    <property type="match status" value="1"/>
</dbReference>
<dbReference type="EMBL" id="UYJE01002237">
    <property type="protein sequence ID" value="VDI08868.1"/>
    <property type="molecule type" value="Genomic_DNA"/>
</dbReference>
<reference evidence="6" key="1">
    <citation type="submission" date="2018-11" db="EMBL/GenBank/DDBJ databases">
        <authorList>
            <person name="Alioto T."/>
            <person name="Alioto T."/>
        </authorList>
    </citation>
    <scope>NUCLEOTIDE SEQUENCE</scope>
</reference>
<comment type="caution">
    <text evidence="6">The sequence shown here is derived from an EMBL/GenBank/DDBJ whole genome shotgun (WGS) entry which is preliminary data.</text>
</comment>
<feature type="region of interest" description="Disordered" evidence="4">
    <location>
        <begin position="1"/>
        <end position="57"/>
    </location>
</feature>
<feature type="domain" description="PLA2c" evidence="5">
    <location>
        <begin position="65"/>
        <end position="702"/>
    </location>
</feature>
<dbReference type="AlphaFoldDB" id="A0A8B6CT16"/>
<dbReference type="GO" id="GO:0047498">
    <property type="term" value="F:calcium-dependent phospholipase A2 activity"/>
    <property type="evidence" value="ECO:0007669"/>
    <property type="project" value="TreeGrafter"/>
</dbReference>
<evidence type="ECO:0000313" key="7">
    <source>
        <dbReference type="Proteomes" id="UP000596742"/>
    </source>
</evidence>
<feature type="compositionally biased region" description="Polar residues" evidence="4">
    <location>
        <begin position="1"/>
        <end position="29"/>
    </location>
</feature>
<dbReference type="PANTHER" id="PTHR10728">
    <property type="entry name" value="CYTOSOLIC PHOSPHOLIPASE A2"/>
    <property type="match status" value="1"/>
</dbReference>
<evidence type="ECO:0000256" key="2">
    <source>
        <dbReference type="ARBA" id="ARBA00023098"/>
    </source>
</evidence>
<protein>
    <recommendedName>
        <fullName evidence="5">PLA2c domain-containing protein</fullName>
    </recommendedName>
</protein>
<dbReference type="OrthoDB" id="6132239at2759"/>
<dbReference type="Gene3D" id="3.40.1090.10">
    <property type="entry name" value="Cytosolic phospholipase A2 catalytic domain"/>
    <property type="match status" value="1"/>
</dbReference>
<dbReference type="GO" id="GO:0005509">
    <property type="term" value="F:calcium ion binding"/>
    <property type="evidence" value="ECO:0007669"/>
    <property type="project" value="TreeGrafter"/>
</dbReference>
<evidence type="ECO:0000256" key="4">
    <source>
        <dbReference type="SAM" id="MobiDB-lite"/>
    </source>
</evidence>
<dbReference type="InterPro" id="IPR016035">
    <property type="entry name" value="Acyl_Trfase/lysoPLipase"/>
</dbReference>
<evidence type="ECO:0000256" key="3">
    <source>
        <dbReference type="PROSITE-ProRule" id="PRU00555"/>
    </source>
</evidence>
<dbReference type="Pfam" id="PF01735">
    <property type="entry name" value="PLA2_B"/>
    <property type="match status" value="2"/>
</dbReference>
<dbReference type="SUPFAM" id="SSF52151">
    <property type="entry name" value="FabD/lysophospholipase-like"/>
    <property type="match status" value="1"/>
</dbReference>
<proteinExistence type="predicted"/>
<evidence type="ECO:0000259" key="5">
    <source>
        <dbReference type="PROSITE" id="PS51210"/>
    </source>
</evidence>
<dbReference type="InterPro" id="IPR002642">
    <property type="entry name" value="LysoPLipase_cat_dom"/>
</dbReference>
<dbReference type="GO" id="GO:0046475">
    <property type="term" value="P:glycerophospholipid catabolic process"/>
    <property type="evidence" value="ECO:0007669"/>
    <property type="project" value="TreeGrafter"/>
</dbReference>
<dbReference type="Proteomes" id="UP000596742">
    <property type="component" value="Unassembled WGS sequence"/>
</dbReference>
<name>A0A8B6CT16_MYTGA</name>
<sequence>MAQRRVSISTWQAKSSQRRSVSITYSSCDYNGEDDHHSKSKSYSEEPNMNRQKQNFTHDRKFGSTFSHLRTFDNSEEFLSDQEQKFQEKRKLYIQTVLQNLLNTKLKVDDVPHIGLMGSGGGYRAMVAMSGIINALYDTHILDYILYTAVLSGSSWFISTLYSHPEWPNIHPKDIQNQLKNDISKNPKSISKILTYGWDWFCKKWNGKPWNITTDVFGPMLGDVLIPKRMSCRWSEQRDKLSEGTVSLPLLSAIHAKEEKNTKEFHEWVEFSPYEVSIQHYGAAIDMTNFGSKFDKGLLTQRFDEIPLFEIMGICGSAYTLTHEELLNKDSTNFKTVEISADPSSSHETNDIEIDSQHSINEGYYSENDDVFHEEDETYGVHQSNISTPSIEELTEMEELFKRICQIRKQEGRKFEEETNGNENDDFNDEANVNRGISQFMHSCSLEGDVEIDGAFDYPKTFVMEQCMKTRRHRAAMVNNPFWNVSFDETDSTCPQGKPTSSPKNLMKNDLEKLCLIDAGLAFNSPYPLLFQPGRDVDLILSFDFTDRKKDSNEPFKTLLTAEDWARKHDIKFPKINVDMYEGKDVQELYVFEDENDPECPIIMHFVLVNKDFRLFKKPGVERRESEKENCEFANFTIYDDQKTFHCTNFQYSEENFDRLSQLSEFIVLNNTGQIEACIKKSIKNKQKRQKHERKRHVSSPV</sequence>
<gene>
    <name evidence="6" type="ORF">MGAL_10B016108</name>
</gene>
<dbReference type="PANTHER" id="PTHR10728:SF40">
    <property type="entry name" value="PATATIN FAMILY PROTEIN"/>
    <property type="match status" value="1"/>
</dbReference>
<dbReference type="GO" id="GO:0005544">
    <property type="term" value="F:calcium-dependent phospholipid binding"/>
    <property type="evidence" value="ECO:0007669"/>
    <property type="project" value="TreeGrafter"/>
</dbReference>
<feature type="compositionally biased region" description="Polar residues" evidence="4">
    <location>
        <begin position="45"/>
        <end position="55"/>
    </location>
</feature>
<keyword evidence="1 3" id="KW-0378">Hydrolase</keyword>
<keyword evidence="7" id="KW-1185">Reference proteome</keyword>
<evidence type="ECO:0000313" key="6">
    <source>
        <dbReference type="EMBL" id="VDI08868.1"/>
    </source>
</evidence>
<evidence type="ECO:0000256" key="1">
    <source>
        <dbReference type="ARBA" id="ARBA00022801"/>
    </source>
</evidence>
<dbReference type="GO" id="GO:0005829">
    <property type="term" value="C:cytosol"/>
    <property type="evidence" value="ECO:0007669"/>
    <property type="project" value="TreeGrafter"/>
</dbReference>
<keyword evidence="2 3" id="KW-0443">Lipid metabolism</keyword>
<organism evidence="6 7">
    <name type="scientific">Mytilus galloprovincialis</name>
    <name type="common">Mediterranean mussel</name>
    <dbReference type="NCBI Taxonomy" id="29158"/>
    <lineage>
        <taxon>Eukaryota</taxon>
        <taxon>Metazoa</taxon>
        <taxon>Spiralia</taxon>
        <taxon>Lophotrochozoa</taxon>
        <taxon>Mollusca</taxon>
        <taxon>Bivalvia</taxon>
        <taxon>Autobranchia</taxon>
        <taxon>Pteriomorphia</taxon>
        <taxon>Mytilida</taxon>
        <taxon>Mytiloidea</taxon>
        <taxon>Mytilidae</taxon>
        <taxon>Mytilinae</taxon>
        <taxon>Mytilus</taxon>
    </lineage>
</organism>
<dbReference type="PROSITE" id="PS51210">
    <property type="entry name" value="PLA2C"/>
    <property type="match status" value="1"/>
</dbReference>
<accession>A0A8B6CT16</accession>
<keyword evidence="3" id="KW-0442">Lipid degradation</keyword>